<feature type="domain" description="PHD-type" evidence="8">
    <location>
        <begin position="525"/>
        <end position="570"/>
    </location>
</feature>
<feature type="compositionally biased region" description="Polar residues" evidence="7">
    <location>
        <begin position="410"/>
        <end position="419"/>
    </location>
</feature>
<dbReference type="PROSITE" id="PS01359">
    <property type="entry name" value="ZF_PHD_1"/>
    <property type="match status" value="1"/>
</dbReference>
<evidence type="ECO:0000256" key="5">
    <source>
        <dbReference type="ARBA" id="ARBA00023242"/>
    </source>
</evidence>
<dbReference type="InterPro" id="IPR056511">
    <property type="entry name" value="IDM1_C"/>
</dbReference>
<accession>A0A5C7HNE3</accession>
<organism evidence="9 10">
    <name type="scientific">Acer yangbiense</name>
    <dbReference type="NCBI Taxonomy" id="1000413"/>
    <lineage>
        <taxon>Eukaryota</taxon>
        <taxon>Viridiplantae</taxon>
        <taxon>Streptophyta</taxon>
        <taxon>Embryophyta</taxon>
        <taxon>Tracheophyta</taxon>
        <taxon>Spermatophyta</taxon>
        <taxon>Magnoliopsida</taxon>
        <taxon>eudicotyledons</taxon>
        <taxon>Gunneridae</taxon>
        <taxon>Pentapetalae</taxon>
        <taxon>rosids</taxon>
        <taxon>malvids</taxon>
        <taxon>Sapindales</taxon>
        <taxon>Sapindaceae</taxon>
        <taxon>Hippocastanoideae</taxon>
        <taxon>Acereae</taxon>
        <taxon>Acer</taxon>
    </lineage>
</organism>
<dbReference type="Pfam" id="PF16135">
    <property type="entry name" value="TDBD"/>
    <property type="match status" value="2"/>
</dbReference>
<feature type="region of interest" description="Disordered" evidence="7">
    <location>
        <begin position="18"/>
        <end position="62"/>
    </location>
</feature>
<comment type="caution">
    <text evidence="9">The sequence shown here is derived from an EMBL/GenBank/DDBJ whole genome shotgun (WGS) entry which is preliminary data.</text>
</comment>
<dbReference type="GO" id="GO:0005634">
    <property type="term" value="C:nucleus"/>
    <property type="evidence" value="ECO:0007669"/>
    <property type="project" value="UniProtKB-SubCell"/>
</dbReference>
<dbReference type="AlphaFoldDB" id="A0A5C7HNE3"/>
<sequence>MEDSAVCVEIQTDEAVECSSRTELKCDSEFPIDIEPDSLPDKKQAKEEPLNEDVKSEVSNPVVSPKEITSSFHDITSQQTNLVTINQVRSSDDDATSTSSGSLSSEETLSDDGEYSGNYQTETSRSNNNSGDVSTSHVVLEIPKHVSSSSGIRKITFKFSKRKEDYVTDSSASLANGENRNYSIYNDIYAYAKDSPEGSNRYLCAPNREIKMSKKVVPDEYPTNVKKLLLTGILDGAPVKYISMTQEKELDGIVSGGGYLCGCPLCNFSKVVSAHEFEQHAGVRTRHPNNHIYLENGKPIYNIIQELKTAPLGILEEVVKNVAGSSVNEGSFQVWKAGLRQGTRNVELDEKYNVKLPSLSHSVVSCSSLSLEESMSPLWSSARKKAAKQQTWMKEIIEGQKRGVKRPGSYISNSSIQQKKASEGGTKKRDNDLHRLLFLPNGLADGAELTYIVKGQRLRSGYKRGNGIVCDCCNTEISPSQFESHAGMAARRQPYRHIYASNGMTLHDIALSLANGQRGTHSYSDNMCTACGDAGNLLFCSTCPRAFHSECLGLQWISKVDWHCPNCEKFGPGKMAADGKSSCVSRSVVFQNDGEVPETDVGGCVICRGHDFISDTFSDRIVIICDQCEKEFHVGCLRDSGRCDLKEIPADKWFCCDDCNRIYVALQDFVSKRVQTIPASLLSTINRKHIEKGLFNDEAINDVQWRIFKKCESGDNNPWVSTTIEIFRECFNPIQASGHDLIPIMVNGGNIHGQEFGGIYSVILSVKSVIVSAGLLRIFGREVAELPLVATRKEYQGKGCFQALFSCIERLLCSLKVENLVLPAADKAESIWTKKFGFRRMSKDQVTIEVPERLPTNNFPWNFNAREEGAMDIRIAAFIALFRNLIRNIAVVRILFFL</sequence>
<dbReference type="InterPro" id="IPR016181">
    <property type="entry name" value="Acyl_CoA_acyltransferase"/>
</dbReference>
<dbReference type="PROSITE" id="PS50016">
    <property type="entry name" value="ZF_PHD_2"/>
    <property type="match status" value="1"/>
</dbReference>
<keyword evidence="2" id="KW-0479">Metal-binding</keyword>
<keyword evidence="5" id="KW-0539">Nucleus</keyword>
<evidence type="ECO:0000256" key="6">
    <source>
        <dbReference type="PROSITE-ProRule" id="PRU00146"/>
    </source>
</evidence>
<evidence type="ECO:0000313" key="10">
    <source>
        <dbReference type="Proteomes" id="UP000323000"/>
    </source>
</evidence>
<evidence type="ECO:0000256" key="4">
    <source>
        <dbReference type="ARBA" id="ARBA00022833"/>
    </source>
</evidence>
<keyword evidence="3 6" id="KW-0863">Zinc-finger</keyword>
<feature type="compositionally biased region" description="Basic and acidic residues" evidence="7">
    <location>
        <begin position="39"/>
        <end position="56"/>
    </location>
</feature>
<feature type="compositionally biased region" description="Low complexity" evidence="7">
    <location>
        <begin position="96"/>
        <end position="107"/>
    </location>
</feature>
<evidence type="ECO:0000256" key="1">
    <source>
        <dbReference type="ARBA" id="ARBA00004123"/>
    </source>
</evidence>
<feature type="region of interest" description="Disordered" evidence="7">
    <location>
        <begin position="86"/>
        <end position="134"/>
    </location>
</feature>
<keyword evidence="10" id="KW-1185">Reference proteome</keyword>
<evidence type="ECO:0000259" key="8">
    <source>
        <dbReference type="PROSITE" id="PS50016"/>
    </source>
</evidence>
<dbReference type="SMART" id="SM00249">
    <property type="entry name" value="PHD"/>
    <property type="match status" value="2"/>
</dbReference>
<evidence type="ECO:0000313" key="9">
    <source>
        <dbReference type="EMBL" id="TXG58597.1"/>
    </source>
</evidence>
<dbReference type="Pfam" id="PF23011">
    <property type="entry name" value="PHD-1st_NSD"/>
    <property type="match status" value="1"/>
</dbReference>
<dbReference type="PANTHER" id="PTHR47025:SF7">
    <property type="entry name" value="ACYL-COA N-ACYLTRANSFERASE WITH RING_FYVE_PHD-TYPE ZINC FINGER DOMAIN-CONTAINING PROTEIN"/>
    <property type="match status" value="1"/>
</dbReference>
<dbReference type="InterPro" id="IPR019787">
    <property type="entry name" value="Znf_PHD-finger"/>
</dbReference>
<dbReference type="InterPro" id="IPR019786">
    <property type="entry name" value="Zinc_finger_PHD-type_CS"/>
</dbReference>
<evidence type="ECO:0000256" key="7">
    <source>
        <dbReference type="SAM" id="MobiDB-lite"/>
    </source>
</evidence>
<dbReference type="SUPFAM" id="SSF55729">
    <property type="entry name" value="Acyl-CoA N-acyltransferases (Nat)"/>
    <property type="match status" value="1"/>
</dbReference>
<dbReference type="Gene3D" id="3.40.630.30">
    <property type="match status" value="1"/>
</dbReference>
<dbReference type="InterPro" id="IPR059153">
    <property type="entry name" value="NSD_PHD-1st"/>
</dbReference>
<dbReference type="SUPFAM" id="SSF57903">
    <property type="entry name" value="FYVE/PHD zinc finger"/>
    <property type="match status" value="2"/>
</dbReference>
<protein>
    <recommendedName>
        <fullName evidence="8">PHD-type domain-containing protein</fullName>
    </recommendedName>
</protein>
<dbReference type="GO" id="GO:0042393">
    <property type="term" value="F:histone binding"/>
    <property type="evidence" value="ECO:0007669"/>
    <property type="project" value="TreeGrafter"/>
</dbReference>
<dbReference type="GO" id="GO:0000977">
    <property type="term" value="F:RNA polymerase II transcription regulatory region sequence-specific DNA binding"/>
    <property type="evidence" value="ECO:0007669"/>
    <property type="project" value="TreeGrafter"/>
</dbReference>
<dbReference type="EMBL" id="VAHF01000007">
    <property type="protein sequence ID" value="TXG58597.1"/>
    <property type="molecule type" value="Genomic_DNA"/>
</dbReference>
<dbReference type="GO" id="GO:0008270">
    <property type="term" value="F:zinc ion binding"/>
    <property type="evidence" value="ECO:0007669"/>
    <property type="project" value="UniProtKB-KW"/>
</dbReference>
<feature type="region of interest" description="Disordered" evidence="7">
    <location>
        <begin position="404"/>
        <end position="428"/>
    </location>
</feature>
<comment type="subcellular location">
    <subcellularLocation>
        <location evidence="1">Nucleus</location>
    </subcellularLocation>
</comment>
<dbReference type="OrthoDB" id="1903104at2759"/>
<proteinExistence type="predicted"/>
<name>A0A5C7HNE3_9ROSI</name>
<dbReference type="PANTHER" id="PTHR47025">
    <property type="entry name" value="AUTOIMMUNE REGULATOR"/>
    <property type="match status" value="1"/>
</dbReference>
<dbReference type="InterPro" id="IPR032308">
    <property type="entry name" value="TDBD"/>
</dbReference>
<keyword evidence="4" id="KW-0862">Zinc</keyword>
<dbReference type="Proteomes" id="UP000323000">
    <property type="component" value="Chromosome 7"/>
</dbReference>
<evidence type="ECO:0000256" key="2">
    <source>
        <dbReference type="ARBA" id="ARBA00022723"/>
    </source>
</evidence>
<dbReference type="GO" id="GO:0003682">
    <property type="term" value="F:chromatin binding"/>
    <property type="evidence" value="ECO:0007669"/>
    <property type="project" value="TreeGrafter"/>
</dbReference>
<dbReference type="InterPro" id="IPR001965">
    <property type="entry name" value="Znf_PHD"/>
</dbReference>
<feature type="compositionally biased region" description="Polar residues" evidence="7">
    <location>
        <begin position="117"/>
        <end position="134"/>
    </location>
</feature>
<dbReference type="InterPro" id="IPR013083">
    <property type="entry name" value="Znf_RING/FYVE/PHD"/>
</dbReference>
<dbReference type="Pfam" id="PF23209">
    <property type="entry name" value="IDM1_C"/>
    <property type="match status" value="1"/>
</dbReference>
<dbReference type="InterPro" id="IPR011011">
    <property type="entry name" value="Znf_FYVE_PHD"/>
</dbReference>
<gene>
    <name evidence="9" type="ORF">EZV62_016426</name>
</gene>
<dbReference type="Gene3D" id="3.30.40.10">
    <property type="entry name" value="Zinc/RING finger domain, C3HC4 (zinc finger)"/>
    <property type="match status" value="2"/>
</dbReference>
<evidence type="ECO:0000256" key="3">
    <source>
        <dbReference type="ARBA" id="ARBA00022771"/>
    </source>
</evidence>
<reference evidence="10" key="1">
    <citation type="journal article" date="2019" name="Gigascience">
        <title>De novo genome assembly of the endangered Acer yangbiense, a plant species with extremely small populations endemic to Yunnan Province, China.</title>
        <authorList>
            <person name="Yang J."/>
            <person name="Wariss H.M."/>
            <person name="Tao L."/>
            <person name="Zhang R."/>
            <person name="Yun Q."/>
            <person name="Hollingsworth P."/>
            <person name="Dao Z."/>
            <person name="Luo G."/>
            <person name="Guo H."/>
            <person name="Ma Y."/>
            <person name="Sun W."/>
        </authorList>
    </citation>
    <scope>NUCLEOTIDE SEQUENCE [LARGE SCALE GENOMIC DNA]</scope>
    <source>
        <strain evidence="10">cv. Malutang</strain>
    </source>
</reference>
<dbReference type="GO" id="GO:0045944">
    <property type="term" value="P:positive regulation of transcription by RNA polymerase II"/>
    <property type="evidence" value="ECO:0007669"/>
    <property type="project" value="TreeGrafter"/>
</dbReference>